<keyword evidence="5" id="KW-1185">Reference proteome</keyword>
<organism evidence="3 6">
    <name type="scientific">Arthrobacter zhangbolii</name>
    <dbReference type="NCBI Taxonomy" id="2886936"/>
    <lineage>
        <taxon>Bacteria</taxon>
        <taxon>Bacillati</taxon>
        <taxon>Actinomycetota</taxon>
        <taxon>Actinomycetes</taxon>
        <taxon>Micrococcales</taxon>
        <taxon>Micrococcaceae</taxon>
        <taxon>Arthrobacter</taxon>
    </lineage>
</organism>
<keyword evidence="2" id="KW-0472">Membrane</keyword>
<dbReference type="Proteomes" id="UP000829758">
    <property type="component" value="Chromosome"/>
</dbReference>
<feature type="transmembrane region" description="Helical" evidence="2">
    <location>
        <begin position="23"/>
        <end position="41"/>
    </location>
</feature>
<evidence type="ECO:0000313" key="3">
    <source>
        <dbReference type="EMBL" id="MCC3273236.1"/>
    </source>
</evidence>
<accession>A0A9X1SA70</accession>
<feature type="compositionally biased region" description="Pro residues" evidence="1">
    <location>
        <begin position="193"/>
        <end position="287"/>
    </location>
</feature>
<evidence type="ECO:0000313" key="4">
    <source>
        <dbReference type="EMBL" id="UON93750.1"/>
    </source>
</evidence>
<proteinExistence type="predicted"/>
<sequence>MLGLAAVLLCVLALRGTVGIAAWMLAMGLLLLVTALYSLGFRRRSWAALDTVQQKRLALTGSGLVLVLGMAAGAVAAPQLRPAQPTAEDVPQEEWPKSEPLPPPLPLPAEPPAVAPDPDLAETNVLSGMPHSGTSLAGAACATPGDARGQDDADYRCTQDDAGRLVWMERAAAERLAAQRAERAARDAAQQPPAAPRPANPPQQPPAAPAPAQKPPQTPSEPPEPPSAEPSEPAPSPSAPPTIPAPEPELPTPSPPPVPPEPSPTAPGTPRIPSPQPPAPVPGPPSSPRIAEPAIPPVPALAQSVS</sequence>
<name>A0A9X1SA70_9MICC</name>
<feature type="region of interest" description="Disordered" evidence="1">
    <location>
        <begin position="79"/>
        <end position="154"/>
    </location>
</feature>
<dbReference type="RefSeq" id="WP_227929241.1">
    <property type="nucleotide sequence ID" value="NZ_CP094984.1"/>
</dbReference>
<reference evidence="3" key="1">
    <citation type="submission" date="2021-10" db="EMBL/GenBank/DDBJ databases">
        <title>Novel species in genus Arthrobacter.</title>
        <authorList>
            <person name="Liu Y."/>
        </authorList>
    </citation>
    <scope>NUCLEOTIDE SEQUENCE</scope>
    <source>
        <strain evidence="3">Zg-Y462</strain>
        <strain evidence="5">zg-Y462</strain>
    </source>
</reference>
<evidence type="ECO:0000256" key="1">
    <source>
        <dbReference type="SAM" id="MobiDB-lite"/>
    </source>
</evidence>
<dbReference type="EMBL" id="JAJFZT010000007">
    <property type="protein sequence ID" value="MCC3273236.1"/>
    <property type="molecule type" value="Genomic_DNA"/>
</dbReference>
<keyword evidence="2" id="KW-1133">Transmembrane helix</keyword>
<dbReference type="EMBL" id="CP094984">
    <property type="protein sequence ID" value="UON93750.1"/>
    <property type="molecule type" value="Genomic_DNA"/>
</dbReference>
<evidence type="ECO:0000313" key="5">
    <source>
        <dbReference type="Proteomes" id="UP000829758"/>
    </source>
</evidence>
<evidence type="ECO:0000313" key="6">
    <source>
        <dbReference type="Proteomes" id="UP001155145"/>
    </source>
</evidence>
<feature type="compositionally biased region" description="Pro residues" evidence="1">
    <location>
        <begin position="99"/>
        <end position="115"/>
    </location>
</feature>
<evidence type="ECO:0000256" key="2">
    <source>
        <dbReference type="SAM" id="Phobius"/>
    </source>
</evidence>
<keyword evidence="2" id="KW-0812">Transmembrane</keyword>
<gene>
    <name evidence="3" type="ORF">LJ755_10910</name>
    <name evidence="4" type="ORF">MUK71_03795</name>
</gene>
<feature type="transmembrane region" description="Helical" evidence="2">
    <location>
        <begin position="57"/>
        <end position="77"/>
    </location>
</feature>
<dbReference type="AlphaFoldDB" id="A0A9X1SA70"/>
<feature type="region of interest" description="Disordered" evidence="1">
    <location>
        <begin position="174"/>
        <end position="306"/>
    </location>
</feature>
<protein>
    <submittedName>
        <fullName evidence="3">Uncharacterized protein</fullName>
    </submittedName>
</protein>
<dbReference type="Proteomes" id="UP001155145">
    <property type="component" value="Unassembled WGS sequence"/>
</dbReference>